<comment type="caution">
    <text evidence="2">The sequence shown here is derived from an EMBL/GenBank/DDBJ whole genome shotgun (WGS) entry which is preliminary data.</text>
</comment>
<name>A0A4V1XYQ2_9ACTN</name>
<dbReference type="PROSITE" id="PS51733">
    <property type="entry name" value="BPL_LPL_CATALYTIC"/>
    <property type="match status" value="1"/>
</dbReference>
<dbReference type="Proteomes" id="UP000295198">
    <property type="component" value="Unassembled WGS sequence"/>
</dbReference>
<organism evidence="2 3">
    <name type="scientific">Nocardioides guangzhouensis</name>
    <dbReference type="NCBI Taxonomy" id="2497878"/>
    <lineage>
        <taxon>Bacteria</taxon>
        <taxon>Bacillati</taxon>
        <taxon>Actinomycetota</taxon>
        <taxon>Actinomycetes</taxon>
        <taxon>Propionibacteriales</taxon>
        <taxon>Nocardioidaceae</taxon>
        <taxon>Nocardioides</taxon>
    </lineage>
</organism>
<dbReference type="OrthoDB" id="5243608at2"/>
<protein>
    <submittedName>
        <fullName evidence="2">Lipoate--protein ligase family protein</fullName>
    </submittedName>
</protein>
<keyword evidence="2" id="KW-0436">Ligase</keyword>
<evidence type="ECO:0000313" key="3">
    <source>
        <dbReference type="Proteomes" id="UP000295198"/>
    </source>
</evidence>
<gene>
    <name evidence="2" type="ORF">EKO23_17320</name>
</gene>
<reference evidence="2 3" key="1">
    <citation type="submission" date="2019-01" db="EMBL/GenBank/DDBJ databases">
        <title>Nocardioides guangzhouensis sp. nov., an actinobacterium isolated from soil.</title>
        <authorList>
            <person name="Fu Y."/>
            <person name="Cai Y."/>
            <person name="Lin Z."/>
            <person name="Chen P."/>
        </authorList>
    </citation>
    <scope>NUCLEOTIDE SEQUENCE [LARGE SCALE GENOMIC DNA]</scope>
    <source>
        <strain evidence="2 3">130</strain>
    </source>
</reference>
<dbReference type="Pfam" id="PF21948">
    <property type="entry name" value="LplA-B_cat"/>
    <property type="match status" value="1"/>
</dbReference>
<feature type="domain" description="BPL/LPL catalytic" evidence="1">
    <location>
        <begin position="33"/>
        <end position="229"/>
    </location>
</feature>
<dbReference type="AlphaFoldDB" id="A0A4V1XYQ2"/>
<dbReference type="InterPro" id="IPR045864">
    <property type="entry name" value="aa-tRNA-synth_II/BPL/LPL"/>
</dbReference>
<sequence length="241" mass="25820">MASPLLVLAEPAHPGGPVHDVALPTVLLRQRLPDGDEVLRVYSPDPTAAFTRRDTRRPGYDAAVALARSSGFSPVVRPQGGRVAAYHGGSVVIDHVLRTDRPHDGLVDRFRRFAELHAEVLRRLGVDARIGELPGEYCPGEFSVNAAGVHKLAGSAQRVTRDGWAFSTVVQVRGTDRLREVMDRVHDALGYPYAAATVGSVEDHVPGIAVDDVVSAMLEAYGGPHRVPLPAEVLEAVAEAP</sequence>
<dbReference type="SUPFAM" id="SSF55681">
    <property type="entry name" value="Class II aaRS and biotin synthetases"/>
    <property type="match status" value="1"/>
</dbReference>
<keyword evidence="3" id="KW-1185">Reference proteome</keyword>
<evidence type="ECO:0000313" key="2">
    <source>
        <dbReference type="EMBL" id="RYP84039.1"/>
    </source>
</evidence>
<accession>A0A4V1XYQ2</accession>
<evidence type="ECO:0000259" key="1">
    <source>
        <dbReference type="PROSITE" id="PS51733"/>
    </source>
</evidence>
<dbReference type="Gene3D" id="3.30.930.10">
    <property type="entry name" value="Bira Bifunctional Protein, Domain 2"/>
    <property type="match status" value="1"/>
</dbReference>
<dbReference type="EMBL" id="SDKM01000027">
    <property type="protein sequence ID" value="RYP84039.1"/>
    <property type="molecule type" value="Genomic_DNA"/>
</dbReference>
<dbReference type="InterPro" id="IPR004143">
    <property type="entry name" value="BPL_LPL_catalytic"/>
</dbReference>
<dbReference type="GO" id="GO:0016874">
    <property type="term" value="F:ligase activity"/>
    <property type="evidence" value="ECO:0007669"/>
    <property type="project" value="UniProtKB-KW"/>
</dbReference>
<dbReference type="RefSeq" id="WP_134719378.1">
    <property type="nucleotide sequence ID" value="NZ_SDKM01000027.1"/>
</dbReference>
<proteinExistence type="predicted"/>